<keyword evidence="3" id="KW-0217">Developmental protein</keyword>
<protein>
    <recommendedName>
        <fullName evidence="9">Noggin</fullName>
    </recommendedName>
</protein>
<evidence type="ECO:0000256" key="5">
    <source>
        <dbReference type="ARBA" id="ARBA00022729"/>
    </source>
</evidence>
<sequence>PNNAPGFNPTVQQIVLQLGNELGAQARSYSLSLSLDDCNRYLPKPKLLRATRLMKLLGSSYNPFWMSLKDPRGLNTSLKEVGVLSQDLGEHTARFRKKLLQQAKGLDLSKLLPVEGGISLGLNKTLLHRFHQWLVDNATYSHWVFLVPGMTCQPAQVTQIKLLAWHCWARKDHVLRPGKSSQQCAWRQVPYPVVATCKCSC</sequence>
<dbReference type="InterPro" id="IPR008717">
    <property type="entry name" value="Noggin"/>
</dbReference>
<dbReference type="GO" id="GO:0009953">
    <property type="term" value="P:dorsal/ventral pattern formation"/>
    <property type="evidence" value="ECO:0007669"/>
    <property type="project" value="TreeGrafter"/>
</dbReference>
<dbReference type="PANTHER" id="PTHR10494">
    <property type="entry name" value="BONE MORPHOGENETIC PROTEIN INHIBITOR, NOGGIN"/>
    <property type="match status" value="1"/>
</dbReference>
<keyword evidence="4" id="KW-0964">Secreted</keyword>
<evidence type="ECO:0008006" key="9">
    <source>
        <dbReference type="Google" id="ProtNLM"/>
    </source>
</evidence>
<evidence type="ECO:0000313" key="7">
    <source>
        <dbReference type="Ensembl" id="ENSPMRP00000013905.1"/>
    </source>
</evidence>
<evidence type="ECO:0000256" key="2">
    <source>
        <dbReference type="ARBA" id="ARBA00007480"/>
    </source>
</evidence>
<dbReference type="SUPFAM" id="SSF57501">
    <property type="entry name" value="Cystine-knot cytokines"/>
    <property type="match status" value="1"/>
</dbReference>
<dbReference type="Gene3D" id="2.10.90.10">
    <property type="entry name" value="Cystine-knot cytokines"/>
    <property type="match status" value="1"/>
</dbReference>
<dbReference type="GO" id="GO:0051216">
    <property type="term" value="P:cartilage development"/>
    <property type="evidence" value="ECO:0007669"/>
    <property type="project" value="UniProtKB-KW"/>
</dbReference>
<dbReference type="OMA" id="YFWPRWI"/>
<accession>A0A670IPI0</accession>
<dbReference type="GO" id="GO:0005615">
    <property type="term" value="C:extracellular space"/>
    <property type="evidence" value="ECO:0007669"/>
    <property type="project" value="TreeGrafter"/>
</dbReference>
<reference evidence="7" key="2">
    <citation type="submission" date="2025-08" db="UniProtKB">
        <authorList>
            <consortium name="Ensembl"/>
        </authorList>
    </citation>
    <scope>IDENTIFICATION</scope>
</reference>
<comment type="similarity">
    <text evidence="2">Belongs to the noggin family.</text>
</comment>
<dbReference type="Pfam" id="PF05806">
    <property type="entry name" value="Noggin"/>
    <property type="match status" value="1"/>
</dbReference>
<dbReference type="PANTHER" id="PTHR10494:SF6">
    <property type="entry name" value="NOGGIN"/>
    <property type="match status" value="1"/>
</dbReference>
<keyword evidence="6" id="KW-0891">Chondrogenesis</keyword>
<comment type="subcellular location">
    <subcellularLocation>
        <location evidence="1">Secreted</location>
    </subcellularLocation>
</comment>
<dbReference type="AlphaFoldDB" id="A0A670IPI0"/>
<keyword evidence="5" id="KW-0732">Signal</keyword>
<proteinExistence type="inferred from homology"/>
<evidence type="ECO:0000256" key="1">
    <source>
        <dbReference type="ARBA" id="ARBA00004613"/>
    </source>
</evidence>
<dbReference type="GO" id="GO:0030514">
    <property type="term" value="P:negative regulation of BMP signaling pathway"/>
    <property type="evidence" value="ECO:0007669"/>
    <property type="project" value="InterPro"/>
</dbReference>
<dbReference type="Proteomes" id="UP000472272">
    <property type="component" value="Chromosome 10"/>
</dbReference>
<reference evidence="7 8" key="1">
    <citation type="journal article" date="2019" name="Proc. Natl. Acad. Sci. U.S.A.">
        <title>Regulatory changes in pterin and carotenoid genes underlie balanced color polymorphisms in the wall lizard.</title>
        <authorList>
            <person name="Andrade P."/>
            <person name="Pinho C."/>
            <person name="Perez I de Lanuza G."/>
            <person name="Afonso S."/>
            <person name="Brejcha J."/>
            <person name="Rubin C.J."/>
            <person name="Wallerman O."/>
            <person name="Pereira P."/>
            <person name="Sabatino S.J."/>
            <person name="Bellati A."/>
            <person name="Pellitteri-Rosa D."/>
            <person name="Bosakova Z."/>
            <person name="Bunikis I."/>
            <person name="Carretero M.A."/>
            <person name="Feiner N."/>
            <person name="Marsik P."/>
            <person name="Pauperio F."/>
            <person name="Salvi D."/>
            <person name="Soler L."/>
            <person name="While G.M."/>
            <person name="Uller T."/>
            <person name="Font E."/>
            <person name="Andersson L."/>
            <person name="Carneiro M."/>
        </authorList>
    </citation>
    <scope>NUCLEOTIDE SEQUENCE</scope>
</reference>
<evidence type="ECO:0000256" key="3">
    <source>
        <dbReference type="ARBA" id="ARBA00022473"/>
    </source>
</evidence>
<name>A0A670IPI0_PODMU</name>
<reference evidence="7" key="3">
    <citation type="submission" date="2025-09" db="UniProtKB">
        <authorList>
            <consortium name="Ensembl"/>
        </authorList>
    </citation>
    <scope>IDENTIFICATION</scope>
</reference>
<dbReference type="GO" id="GO:0001649">
    <property type="term" value="P:osteoblast differentiation"/>
    <property type="evidence" value="ECO:0007669"/>
    <property type="project" value="TreeGrafter"/>
</dbReference>
<dbReference type="GeneTree" id="ENSGT00390000006009"/>
<dbReference type="Ensembl" id="ENSPMRT00000014861.1">
    <property type="protein sequence ID" value="ENSPMRP00000013905.1"/>
    <property type="gene ID" value="ENSPMRG00000009321.1"/>
</dbReference>
<evidence type="ECO:0000256" key="6">
    <source>
        <dbReference type="ARBA" id="ARBA00023188"/>
    </source>
</evidence>
<keyword evidence="8" id="KW-1185">Reference proteome</keyword>
<dbReference type="InterPro" id="IPR029034">
    <property type="entry name" value="Cystine-knot_cytokine"/>
</dbReference>
<evidence type="ECO:0000256" key="4">
    <source>
        <dbReference type="ARBA" id="ARBA00022525"/>
    </source>
</evidence>
<evidence type="ECO:0000313" key="8">
    <source>
        <dbReference type="Proteomes" id="UP000472272"/>
    </source>
</evidence>
<dbReference type="GO" id="GO:0045596">
    <property type="term" value="P:negative regulation of cell differentiation"/>
    <property type="evidence" value="ECO:0007669"/>
    <property type="project" value="InterPro"/>
</dbReference>
<organism evidence="7 8">
    <name type="scientific">Podarcis muralis</name>
    <name type="common">Wall lizard</name>
    <name type="synonym">Lacerta muralis</name>
    <dbReference type="NCBI Taxonomy" id="64176"/>
    <lineage>
        <taxon>Eukaryota</taxon>
        <taxon>Metazoa</taxon>
        <taxon>Chordata</taxon>
        <taxon>Craniata</taxon>
        <taxon>Vertebrata</taxon>
        <taxon>Euteleostomi</taxon>
        <taxon>Lepidosauria</taxon>
        <taxon>Squamata</taxon>
        <taxon>Bifurcata</taxon>
        <taxon>Unidentata</taxon>
        <taxon>Episquamata</taxon>
        <taxon>Laterata</taxon>
        <taxon>Lacertibaenia</taxon>
        <taxon>Lacertidae</taxon>
        <taxon>Podarcis</taxon>
    </lineage>
</organism>